<evidence type="ECO:0000256" key="5">
    <source>
        <dbReference type="ARBA" id="ARBA00022801"/>
    </source>
</evidence>
<dbReference type="AlphaFoldDB" id="A0A142EIC2"/>
<dbReference type="InterPro" id="IPR013223">
    <property type="entry name" value="RNase_B_OB_dom"/>
</dbReference>
<keyword evidence="12" id="KW-1185">Reference proteome</keyword>
<dbReference type="SUPFAM" id="SSF50249">
    <property type="entry name" value="Nucleic acid-binding proteins"/>
    <property type="match status" value="4"/>
</dbReference>
<keyword evidence="3 8" id="KW-0963">Cytoplasm</keyword>
<evidence type="ECO:0000256" key="3">
    <source>
        <dbReference type="ARBA" id="ARBA00022490"/>
    </source>
</evidence>
<dbReference type="InterPro" id="IPR003029">
    <property type="entry name" value="S1_domain"/>
</dbReference>
<protein>
    <recommendedName>
        <fullName evidence="8">Ribonuclease R</fullName>
        <shortName evidence="8">RNase R</shortName>
        <ecNumber evidence="8">3.1.13.1</ecNumber>
    </recommendedName>
</protein>
<evidence type="ECO:0000256" key="1">
    <source>
        <dbReference type="ARBA" id="ARBA00001849"/>
    </source>
</evidence>
<evidence type="ECO:0000256" key="6">
    <source>
        <dbReference type="ARBA" id="ARBA00022839"/>
    </source>
</evidence>
<evidence type="ECO:0000256" key="4">
    <source>
        <dbReference type="ARBA" id="ARBA00022722"/>
    </source>
</evidence>
<dbReference type="PANTHER" id="PTHR23355:SF9">
    <property type="entry name" value="DIS3-LIKE EXONUCLEASE 2"/>
    <property type="match status" value="1"/>
</dbReference>
<dbReference type="Pfam" id="PF08206">
    <property type="entry name" value="OB_RNB"/>
    <property type="match status" value="1"/>
</dbReference>
<reference evidence="12" key="1">
    <citation type="submission" date="2015-09" db="EMBL/GenBank/DDBJ databases">
        <title>Complete sequence of Algoriphagus sp. M8-2.</title>
        <authorList>
            <person name="Shintani M."/>
        </authorList>
    </citation>
    <scope>NUCLEOTIDE SEQUENCE [LARGE SCALE GENOMIC DNA]</scope>
    <source>
        <strain evidence="12">M8-2</strain>
    </source>
</reference>
<keyword evidence="5 8" id="KW-0378">Hydrolase</keyword>
<dbReference type="PROSITE" id="PS01175">
    <property type="entry name" value="RIBONUCLEASE_II"/>
    <property type="match status" value="1"/>
</dbReference>
<comment type="function">
    <text evidence="8">3'-5' exoribonuclease that releases 5'-nucleoside monophosphates and is involved in maturation of structured RNAs.</text>
</comment>
<feature type="region of interest" description="Disordered" evidence="9">
    <location>
        <begin position="1"/>
        <end position="21"/>
    </location>
</feature>
<proteinExistence type="inferred from homology"/>
<keyword evidence="6 8" id="KW-0269">Exonuclease</keyword>
<comment type="similarity">
    <text evidence="8">Belongs to the RNR ribonuclease family. RNase R subfamily.</text>
</comment>
<evidence type="ECO:0000256" key="8">
    <source>
        <dbReference type="HAMAP-Rule" id="MF_01895"/>
    </source>
</evidence>
<dbReference type="EC" id="3.1.13.1" evidence="8"/>
<dbReference type="RefSeq" id="WP_067542285.1">
    <property type="nucleotide sequence ID" value="NZ_CP012836.1"/>
</dbReference>
<feature type="domain" description="S1 motif" evidence="10">
    <location>
        <begin position="641"/>
        <end position="722"/>
    </location>
</feature>
<evidence type="ECO:0000256" key="9">
    <source>
        <dbReference type="SAM" id="MobiDB-lite"/>
    </source>
</evidence>
<evidence type="ECO:0000259" key="10">
    <source>
        <dbReference type="PROSITE" id="PS50126"/>
    </source>
</evidence>
<dbReference type="Pfam" id="PF00773">
    <property type="entry name" value="RNB"/>
    <property type="match status" value="1"/>
</dbReference>
<dbReference type="PROSITE" id="PS50126">
    <property type="entry name" value="S1"/>
    <property type="match status" value="1"/>
</dbReference>
<name>A0A142EIC2_9BACT</name>
<dbReference type="KEGG" id="alm:AO498_00635"/>
<dbReference type="GO" id="GO:0005829">
    <property type="term" value="C:cytosol"/>
    <property type="evidence" value="ECO:0007669"/>
    <property type="project" value="UniProtKB-ARBA"/>
</dbReference>
<dbReference type="InterPro" id="IPR040476">
    <property type="entry name" value="CSD2"/>
</dbReference>
<dbReference type="InterPro" id="IPR050180">
    <property type="entry name" value="RNR_Ribonuclease"/>
</dbReference>
<accession>A0A142EIC2</accession>
<dbReference type="NCBIfam" id="TIGR00358">
    <property type="entry name" value="3_prime_RNase"/>
    <property type="match status" value="1"/>
</dbReference>
<dbReference type="InterPro" id="IPR004476">
    <property type="entry name" value="RNase_II/RNase_R"/>
</dbReference>
<organism evidence="11 12">
    <name type="scientific">Algoriphagus sanaruensis</name>
    <dbReference type="NCBI Taxonomy" id="1727163"/>
    <lineage>
        <taxon>Bacteria</taxon>
        <taxon>Pseudomonadati</taxon>
        <taxon>Bacteroidota</taxon>
        <taxon>Cytophagia</taxon>
        <taxon>Cytophagales</taxon>
        <taxon>Cyclobacteriaceae</taxon>
        <taxon>Algoriphagus</taxon>
    </lineage>
</organism>
<comment type="subcellular location">
    <subcellularLocation>
        <location evidence="2 8">Cytoplasm</location>
    </subcellularLocation>
</comment>
<dbReference type="STRING" id="1727163.AO498_00635"/>
<dbReference type="InterPro" id="IPR022966">
    <property type="entry name" value="RNase_II/R_CS"/>
</dbReference>
<dbReference type="PATRIC" id="fig|1727163.4.peg.131"/>
<dbReference type="Proteomes" id="UP000073816">
    <property type="component" value="Chromosome"/>
</dbReference>
<dbReference type="InterPro" id="IPR011805">
    <property type="entry name" value="RNase_R"/>
</dbReference>
<dbReference type="SMART" id="SM00955">
    <property type="entry name" value="RNB"/>
    <property type="match status" value="1"/>
</dbReference>
<dbReference type="InterPro" id="IPR011129">
    <property type="entry name" value="CSD"/>
</dbReference>
<dbReference type="GO" id="GO:0003723">
    <property type="term" value="F:RNA binding"/>
    <property type="evidence" value="ECO:0007669"/>
    <property type="project" value="UniProtKB-UniRule"/>
</dbReference>
<dbReference type="SMART" id="SM00357">
    <property type="entry name" value="CSP"/>
    <property type="match status" value="2"/>
</dbReference>
<feature type="compositionally biased region" description="Basic residues" evidence="9">
    <location>
        <begin position="1"/>
        <end position="15"/>
    </location>
</feature>
<dbReference type="Pfam" id="PF00575">
    <property type="entry name" value="S1"/>
    <property type="match status" value="1"/>
</dbReference>
<evidence type="ECO:0000313" key="11">
    <source>
        <dbReference type="EMBL" id="AMQ54877.1"/>
    </source>
</evidence>
<evidence type="ECO:0000256" key="2">
    <source>
        <dbReference type="ARBA" id="ARBA00004496"/>
    </source>
</evidence>
<dbReference type="EMBL" id="CP012836">
    <property type="protein sequence ID" value="AMQ54877.1"/>
    <property type="molecule type" value="Genomic_DNA"/>
</dbReference>
<dbReference type="SMART" id="SM00316">
    <property type="entry name" value="S1"/>
    <property type="match status" value="1"/>
</dbReference>
<reference evidence="11 12" key="2">
    <citation type="journal article" date="2016" name="Genome Announc.">
        <title>Complete Genome Sequence of Algoriphagus sp. Strain M8-2, Isolated from a Brackish Lake.</title>
        <authorList>
            <person name="Muraguchi Y."/>
            <person name="Kushimoto K."/>
            <person name="Ohtsubo Y."/>
            <person name="Suzuki T."/>
            <person name="Dohra H."/>
            <person name="Kimbara K."/>
            <person name="Shintani M."/>
        </authorList>
    </citation>
    <scope>NUCLEOTIDE SEQUENCE [LARGE SCALE GENOMIC DNA]</scope>
    <source>
        <strain evidence="11 12">M8-2</strain>
    </source>
</reference>
<dbReference type="InterPro" id="IPR001900">
    <property type="entry name" value="RNase_II/R"/>
</dbReference>
<dbReference type="PANTHER" id="PTHR23355">
    <property type="entry name" value="RIBONUCLEASE"/>
    <property type="match status" value="1"/>
</dbReference>
<gene>
    <name evidence="8" type="primary">rnr</name>
    <name evidence="11" type="ORF">AO498_00635</name>
</gene>
<dbReference type="CDD" id="cd04471">
    <property type="entry name" value="S1_RNase_R"/>
    <property type="match status" value="1"/>
</dbReference>
<dbReference type="InterPro" id="IPR012340">
    <property type="entry name" value="NA-bd_OB-fold"/>
</dbReference>
<sequence>MGRKSDRKHSKKNKGKQSGGNDASFLAKKILQFLDANFGQEFNAKQIIKRLEIRDAVSKEAVEPILYRLVDGGSVSRNSRNYFSSTKDPDFITGTVDFVNPRFAFIIPDDPEAVGGDILIKEADLKQALDGDKVRVMVFPIKGKTGRTEGRVLEILERSRDEFVGRVEISPRFAFVVPDFKKMHKDIFVHRGDLMGAEHNEKVIVKLSEWREGDKNPTGKVTRVLGKAGLHEVEIHSIMAEFGLPFEYPKEADEEANAILEKISAKEIKARKDFRDVLTFTIDPVDAKDFDDAISYRELENGNLEIGVHIADVTHYVKPKTALEKEAFNRATSVYLVDRTIPMLPERLSNGLCSLRPNEDKLTFACVFEMDKSAKVVNHWIGRTIIHSNRRYAYEEAQECIDTQSGDYFQELTLLNELAKKIRKQRFEKGAVNFETVEVKFKLDEKGTPLGLFVKERKDIHKLIEEFMLLANKYVAEFIYKKNNGTDTFVYRTHDSPDLDRLETFSGFAKRFGHQMDVTNVQKISTALNKLMDEIQGKPEQNVLEQLAIRSMAKAKYTTEPKGHFGLAFPHYTHFTSPIRRYPDMMVHRLLEHYLEGGKSPEAESWEQKCVHSSEREKRAADAERASIKYKQVEYMSLAEQKDYEGIVSGVTEWGVFVEITETKCEGMIRVQDMDDDYYEFDERNMRLIGTRSKKMITLGDKVLVRVVNTDIDRRTIDLEFAENDRKKSRPRAFN</sequence>
<evidence type="ECO:0000256" key="7">
    <source>
        <dbReference type="ARBA" id="ARBA00022884"/>
    </source>
</evidence>
<dbReference type="Pfam" id="PF17876">
    <property type="entry name" value="CSD2"/>
    <property type="match status" value="1"/>
</dbReference>
<dbReference type="NCBIfam" id="TIGR02063">
    <property type="entry name" value="RNase_R"/>
    <property type="match status" value="1"/>
</dbReference>
<comment type="catalytic activity">
    <reaction evidence="1 8">
        <text>Exonucleolytic cleavage in the 3'- to 5'-direction to yield nucleoside 5'-phosphates.</text>
        <dbReference type="EC" id="3.1.13.1"/>
    </reaction>
</comment>
<dbReference type="GO" id="GO:0006402">
    <property type="term" value="P:mRNA catabolic process"/>
    <property type="evidence" value="ECO:0007669"/>
    <property type="project" value="TreeGrafter"/>
</dbReference>
<dbReference type="HAMAP" id="MF_01895">
    <property type="entry name" value="RNase_R"/>
    <property type="match status" value="1"/>
</dbReference>
<dbReference type="GO" id="GO:0008859">
    <property type="term" value="F:exoribonuclease II activity"/>
    <property type="evidence" value="ECO:0007669"/>
    <property type="project" value="UniProtKB-UniRule"/>
</dbReference>
<dbReference type="Gene3D" id="2.40.50.140">
    <property type="entry name" value="Nucleic acid-binding proteins"/>
    <property type="match status" value="3"/>
</dbReference>
<dbReference type="OrthoDB" id="9764149at2"/>
<keyword evidence="4 8" id="KW-0540">Nuclease</keyword>
<keyword evidence="7 8" id="KW-0694">RNA-binding</keyword>
<evidence type="ECO:0000313" key="12">
    <source>
        <dbReference type="Proteomes" id="UP000073816"/>
    </source>
</evidence>